<name>A0ABU7MEB5_9ACTN</name>
<protein>
    <submittedName>
        <fullName evidence="2">Uncharacterized protein</fullName>
    </submittedName>
</protein>
<reference evidence="2 3" key="1">
    <citation type="submission" date="2024-01" db="EMBL/GenBank/DDBJ databases">
        <title>Draft genome sequence of Gordonia sp. LSe1-13.</title>
        <authorList>
            <person name="Suphannarot A."/>
            <person name="Mingma R."/>
        </authorList>
    </citation>
    <scope>NUCLEOTIDE SEQUENCE [LARGE SCALE GENOMIC DNA]</scope>
    <source>
        <strain evidence="2 3">LSe1-13</strain>
    </source>
</reference>
<gene>
    <name evidence="2" type="ORF">VZC37_14010</name>
</gene>
<sequence>MSVTNPAPVAVDVGRPGWRIWNLAAVSGLTAYSAGVAWQAQFVSYPLYRAMSSDEFPAYHLAYNHAIPGVVIVPVSSRSWRARRSGGPDRRGFRNPPRPSSG</sequence>
<comment type="caution">
    <text evidence="2">The sequence shown here is derived from an EMBL/GenBank/DDBJ whole genome shotgun (WGS) entry which is preliminary data.</text>
</comment>
<keyword evidence="3" id="KW-1185">Reference proteome</keyword>
<evidence type="ECO:0000313" key="3">
    <source>
        <dbReference type="Proteomes" id="UP001347146"/>
    </source>
</evidence>
<evidence type="ECO:0000256" key="1">
    <source>
        <dbReference type="SAM" id="MobiDB-lite"/>
    </source>
</evidence>
<dbReference type="EMBL" id="JAZDUF010000004">
    <property type="protein sequence ID" value="MEE3851456.1"/>
    <property type="molecule type" value="Genomic_DNA"/>
</dbReference>
<proteinExistence type="predicted"/>
<organism evidence="2 3">
    <name type="scientific">Gordonia sesuvii</name>
    <dbReference type="NCBI Taxonomy" id="3116777"/>
    <lineage>
        <taxon>Bacteria</taxon>
        <taxon>Bacillati</taxon>
        <taxon>Actinomycetota</taxon>
        <taxon>Actinomycetes</taxon>
        <taxon>Mycobacteriales</taxon>
        <taxon>Gordoniaceae</taxon>
        <taxon>Gordonia</taxon>
    </lineage>
</organism>
<dbReference type="RefSeq" id="WP_330433199.1">
    <property type="nucleotide sequence ID" value="NZ_JAZDUF010000004.1"/>
</dbReference>
<feature type="region of interest" description="Disordered" evidence="1">
    <location>
        <begin position="80"/>
        <end position="102"/>
    </location>
</feature>
<dbReference type="Proteomes" id="UP001347146">
    <property type="component" value="Unassembled WGS sequence"/>
</dbReference>
<evidence type="ECO:0000313" key="2">
    <source>
        <dbReference type="EMBL" id="MEE3851456.1"/>
    </source>
</evidence>
<accession>A0ABU7MEB5</accession>